<evidence type="ECO:0000313" key="2">
    <source>
        <dbReference type="EMBL" id="KAF2005187.1"/>
    </source>
</evidence>
<dbReference type="OrthoDB" id="3799016at2759"/>
<feature type="region of interest" description="Disordered" evidence="1">
    <location>
        <begin position="1"/>
        <end position="52"/>
    </location>
</feature>
<feature type="region of interest" description="Disordered" evidence="1">
    <location>
        <begin position="84"/>
        <end position="106"/>
    </location>
</feature>
<dbReference type="AlphaFoldDB" id="A0A6A5WUB8"/>
<evidence type="ECO:0000256" key="1">
    <source>
        <dbReference type="SAM" id="MobiDB-lite"/>
    </source>
</evidence>
<organism evidence="2 3">
    <name type="scientific">Amniculicola lignicola CBS 123094</name>
    <dbReference type="NCBI Taxonomy" id="1392246"/>
    <lineage>
        <taxon>Eukaryota</taxon>
        <taxon>Fungi</taxon>
        <taxon>Dikarya</taxon>
        <taxon>Ascomycota</taxon>
        <taxon>Pezizomycotina</taxon>
        <taxon>Dothideomycetes</taxon>
        <taxon>Pleosporomycetidae</taxon>
        <taxon>Pleosporales</taxon>
        <taxon>Amniculicolaceae</taxon>
        <taxon>Amniculicola</taxon>
    </lineage>
</organism>
<dbReference type="EMBL" id="ML977564">
    <property type="protein sequence ID" value="KAF2005187.1"/>
    <property type="molecule type" value="Genomic_DNA"/>
</dbReference>
<feature type="region of interest" description="Disordered" evidence="1">
    <location>
        <begin position="193"/>
        <end position="242"/>
    </location>
</feature>
<gene>
    <name evidence="2" type="ORF">P154DRAFT_354219</name>
</gene>
<sequence>MWPTFKTFDPSMPPHGLEVTRPWTPPEQDDSAEYEPAGSLHATYHPSTIHGHPVPRLREAAAAPSAAPSAPSTPMRDVTRIQTLNSSSSGYGPQLPDTPESSRTATHHHLFRPLSPLPPMLWDTDSLLAPGCAADSLTSPEAAHYIQEVGLYIEEVKKNAADLKKRFDEVKQLNDIQLECIAELRRQLAEARLAADSPETNSLHKAEKPSAIVPEPEEPAATEPEAEEPVATEPEAAKTVDKPSKWQFWGAFKDALDMVGEMLFEE</sequence>
<proteinExistence type="predicted"/>
<dbReference type="Proteomes" id="UP000799779">
    <property type="component" value="Unassembled WGS sequence"/>
</dbReference>
<accession>A0A6A5WUB8</accession>
<name>A0A6A5WUB8_9PLEO</name>
<feature type="compositionally biased region" description="Acidic residues" evidence="1">
    <location>
        <begin position="215"/>
        <end position="230"/>
    </location>
</feature>
<protein>
    <submittedName>
        <fullName evidence="2">Uncharacterized protein</fullName>
    </submittedName>
</protein>
<keyword evidence="3" id="KW-1185">Reference proteome</keyword>
<reference evidence="2" key="1">
    <citation type="journal article" date="2020" name="Stud. Mycol.">
        <title>101 Dothideomycetes genomes: a test case for predicting lifestyles and emergence of pathogens.</title>
        <authorList>
            <person name="Haridas S."/>
            <person name="Albert R."/>
            <person name="Binder M."/>
            <person name="Bloem J."/>
            <person name="Labutti K."/>
            <person name="Salamov A."/>
            <person name="Andreopoulos B."/>
            <person name="Baker S."/>
            <person name="Barry K."/>
            <person name="Bills G."/>
            <person name="Bluhm B."/>
            <person name="Cannon C."/>
            <person name="Castanera R."/>
            <person name="Culley D."/>
            <person name="Daum C."/>
            <person name="Ezra D."/>
            <person name="Gonzalez J."/>
            <person name="Henrissat B."/>
            <person name="Kuo A."/>
            <person name="Liang C."/>
            <person name="Lipzen A."/>
            <person name="Lutzoni F."/>
            <person name="Magnuson J."/>
            <person name="Mondo S."/>
            <person name="Nolan M."/>
            <person name="Ohm R."/>
            <person name="Pangilinan J."/>
            <person name="Park H.-J."/>
            <person name="Ramirez L."/>
            <person name="Alfaro M."/>
            <person name="Sun H."/>
            <person name="Tritt A."/>
            <person name="Yoshinaga Y."/>
            <person name="Zwiers L.-H."/>
            <person name="Turgeon B."/>
            <person name="Goodwin S."/>
            <person name="Spatafora J."/>
            <person name="Crous P."/>
            <person name="Grigoriev I."/>
        </authorList>
    </citation>
    <scope>NUCLEOTIDE SEQUENCE</scope>
    <source>
        <strain evidence="2">CBS 123094</strain>
    </source>
</reference>
<evidence type="ECO:0000313" key="3">
    <source>
        <dbReference type="Proteomes" id="UP000799779"/>
    </source>
</evidence>